<sequence>MVIVRLMHPLNTIKYRHYFNPAYEAKLETATSFDGIDVGIIPHQS</sequence>
<comment type="caution">
    <text evidence="1">The sequence shown here is derived from an EMBL/GenBank/DDBJ whole genome shotgun (WGS) entry which is preliminary data.</text>
</comment>
<name>A0A853EYK4_9GAMM</name>
<dbReference type="EMBL" id="JACCHT010000001">
    <property type="protein sequence ID" value="NYT26426.1"/>
    <property type="molecule type" value="Genomic_DNA"/>
</dbReference>
<evidence type="ECO:0000313" key="1">
    <source>
        <dbReference type="EMBL" id="NYT26426.1"/>
    </source>
</evidence>
<organism evidence="1 2">
    <name type="scientific">Candidatus Thiodubiliella endoseptemdiera</name>
    <dbReference type="NCBI Taxonomy" id="2738886"/>
    <lineage>
        <taxon>Bacteria</taxon>
        <taxon>Pseudomonadati</taxon>
        <taxon>Pseudomonadota</taxon>
        <taxon>Gammaproteobacteria</taxon>
        <taxon>Candidatus Pseudothioglobaceae</taxon>
        <taxon>Candidatus Thiodubiliella</taxon>
    </lineage>
</organism>
<proteinExistence type="predicted"/>
<evidence type="ECO:0000313" key="2">
    <source>
        <dbReference type="Proteomes" id="UP000568751"/>
    </source>
</evidence>
<dbReference type="Proteomes" id="UP000568751">
    <property type="component" value="Unassembled WGS sequence"/>
</dbReference>
<accession>A0A853EYK4</accession>
<protein>
    <submittedName>
        <fullName evidence="1">Uncharacterized protein</fullName>
    </submittedName>
</protein>
<reference evidence="1 2" key="1">
    <citation type="submission" date="2020-05" db="EMBL/GenBank/DDBJ databases">
        <title>Horizontal transmission and recombination maintain forever young bacterial symbiont genomes.</title>
        <authorList>
            <person name="Russell S.L."/>
            <person name="Pepper-Tunick E."/>
            <person name="Svedberg J."/>
            <person name="Byrne A."/>
            <person name="Ruelas Castillo J."/>
            <person name="Vollmers C."/>
            <person name="Beinart R.A."/>
            <person name="Corbett-Detig R."/>
        </authorList>
    </citation>
    <scope>NUCLEOTIDE SEQUENCE [LARGE SCALE GENOMIC DNA]</scope>
    <source>
        <strain evidence="1">455</strain>
    </source>
</reference>
<dbReference type="AlphaFoldDB" id="A0A853EYK4"/>
<gene>
    <name evidence="1" type="ORF">H0A76_00015</name>
</gene>